<sequence length="350" mass="36563" precursor="true">MFHLSLFRPFFRLSKYLRASPAIGLALGAIALLICTIYSLTLGNTNISLETIFRSFTAFTSFADNDRFEPLIIQTVRLPRSLMAIAIGAALSVSGALMQGLTRNPLAETGILGIGAGGALAVVGTLFVFGNSSSVVYAGAALLGASIAAVAVYGLASCGAGGATPLNLTIAGAALTAFISSITTAILVLSQQTLEEIRFWLAGSLAGRDFDLFLQVLPLTILGLIMALLLGKQITTMSLGEEIATSLGQQTLGVKLLTVISVVLLTGSSVAIAGPIGFVGLVVPHGVRFFIKTDYRWILPYSAIFGALLLLTADIAARLLLKPQELPVGVMTAIIGAPMFVYLAKSKVRK</sequence>
<feature type="transmembrane region" description="Helical" evidence="8">
    <location>
        <begin position="270"/>
        <end position="291"/>
    </location>
</feature>
<evidence type="ECO:0000256" key="7">
    <source>
        <dbReference type="ARBA" id="ARBA00023136"/>
    </source>
</evidence>
<dbReference type="GO" id="GO:0022857">
    <property type="term" value="F:transmembrane transporter activity"/>
    <property type="evidence" value="ECO:0007669"/>
    <property type="project" value="InterPro"/>
</dbReference>
<organism evidence="9 10">
    <name type="scientific">Pseudanabaena biceps PCC 7429</name>
    <dbReference type="NCBI Taxonomy" id="927668"/>
    <lineage>
        <taxon>Bacteria</taxon>
        <taxon>Bacillati</taxon>
        <taxon>Cyanobacteriota</taxon>
        <taxon>Cyanophyceae</taxon>
        <taxon>Pseudanabaenales</taxon>
        <taxon>Pseudanabaenaceae</taxon>
        <taxon>Pseudanabaena</taxon>
    </lineage>
</organism>
<dbReference type="Pfam" id="PF01032">
    <property type="entry name" value="FecCD"/>
    <property type="match status" value="1"/>
</dbReference>
<dbReference type="GO" id="GO:0033214">
    <property type="term" value="P:siderophore-iron import into cell"/>
    <property type="evidence" value="ECO:0007669"/>
    <property type="project" value="TreeGrafter"/>
</dbReference>
<dbReference type="Proteomes" id="UP000011201">
    <property type="component" value="Unassembled WGS sequence"/>
</dbReference>
<dbReference type="GO" id="GO:0005886">
    <property type="term" value="C:plasma membrane"/>
    <property type="evidence" value="ECO:0007669"/>
    <property type="project" value="UniProtKB-SubCell"/>
</dbReference>
<evidence type="ECO:0000256" key="5">
    <source>
        <dbReference type="ARBA" id="ARBA00022692"/>
    </source>
</evidence>
<dbReference type="SUPFAM" id="SSF81345">
    <property type="entry name" value="ABC transporter involved in vitamin B12 uptake, BtuC"/>
    <property type="match status" value="1"/>
</dbReference>
<evidence type="ECO:0000256" key="2">
    <source>
        <dbReference type="ARBA" id="ARBA00007935"/>
    </source>
</evidence>
<gene>
    <name evidence="9" type="ORF">Pse7429DRAFT_2988</name>
</gene>
<proteinExistence type="inferred from homology"/>
<protein>
    <submittedName>
        <fullName evidence="9">ABC-type transporter, integral membrane subunit</fullName>
    </submittedName>
</protein>
<comment type="caution">
    <text evidence="9">The sequence shown here is derived from an EMBL/GenBank/DDBJ whole genome shotgun (WGS) entry which is preliminary data.</text>
</comment>
<accession>L8MYD0</accession>
<dbReference type="Gene3D" id="1.10.3470.10">
    <property type="entry name" value="ABC transporter involved in vitamin B12 uptake, BtuC"/>
    <property type="match status" value="1"/>
</dbReference>
<comment type="similarity">
    <text evidence="2">Belongs to the binding-protein-dependent transport system permease family. FecCD subfamily.</text>
</comment>
<comment type="subcellular location">
    <subcellularLocation>
        <location evidence="1">Cell membrane</location>
        <topology evidence="1">Multi-pass membrane protein</topology>
    </subcellularLocation>
</comment>
<dbReference type="PATRIC" id="fig|927668.3.peg.3489"/>
<evidence type="ECO:0000256" key="4">
    <source>
        <dbReference type="ARBA" id="ARBA00022475"/>
    </source>
</evidence>
<evidence type="ECO:0000313" key="10">
    <source>
        <dbReference type="Proteomes" id="UP000011201"/>
    </source>
</evidence>
<evidence type="ECO:0000313" key="9">
    <source>
        <dbReference type="EMBL" id="ELS31789.1"/>
    </source>
</evidence>
<feature type="transmembrane region" description="Helical" evidence="8">
    <location>
        <begin position="110"/>
        <end position="129"/>
    </location>
</feature>
<keyword evidence="7 8" id="KW-0472">Membrane</keyword>
<dbReference type="PANTHER" id="PTHR30472:SF1">
    <property type="entry name" value="FE(3+) DICITRATE TRANSPORT SYSTEM PERMEASE PROTEIN FECC-RELATED"/>
    <property type="match status" value="1"/>
</dbReference>
<evidence type="ECO:0000256" key="1">
    <source>
        <dbReference type="ARBA" id="ARBA00004651"/>
    </source>
</evidence>
<dbReference type="FunFam" id="1.10.3470.10:FF:000001">
    <property type="entry name" value="Vitamin B12 ABC transporter permease BtuC"/>
    <property type="match status" value="1"/>
</dbReference>
<dbReference type="RefSeq" id="WP_009628110.1">
    <property type="nucleotide sequence ID" value="NZ_ALWB01000139.1"/>
</dbReference>
<dbReference type="CDD" id="cd06550">
    <property type="entry name" value="TM_ABC_iron-siderophores_like"/>
    <property type="match status" value="1"/>
</dbReference>
<keyword evidence="5 8" id="KW-0812">Transmembrane</keyword>
<feature type="transmembrane region" description="Helical" evidence="8">
    <location>
        <begin position="168"/>
        <end position="192"/>
    </location>
</feature>
<feature type="transmembrane region" description="Helical" evidence="8">
    <location>
        <begin position="78"/>
        <end position="98"/>
    </location>
</feature>
<keyword evidence="3" id="KW-0813">Transport</keyword>
<feature type="transmembrane region" description="Helical" evidence="8">
    <location>
        <begin position="21"/>
        <end position="40"/>
    </location>
</feature>
<dbReference type="EMBL" id="ALWB01000139">
    <property type="protein sequence ID" value="ELS31789.1"/>
    <property type="molecule type" value="Genomic_DNA"/>
</dbReference>
<name>L8MYD0_9CYAN</name>
<feature type="transmembrane region" description="Helical" evidence="8">
    <location>
        <begin position="212"/>
        <end position="231"/>
    </location>
</feature>
<dbReference type="InterPro" id="IPR000522">
    <property type="entry name" value="ABC_transptr_permease_BtuC"/>
</dbReference>
<feature type="transmembrane region" description="Helical" evidence="8">
    <location>
        <begin position="298"/>
        <end position="320"/>
    </location>
</feature>
<evidence type="ECO:0000256" key="3">
    <source>
        <dbReference type="ARBA" id="ARBA00022448"/>
    </source>
</evidence>
<evidence type="ECO:0000256" key="6">
    <source>
        <dbReference type="ARBA" id="ARBA00022989"/>
    </source>
</evidence>
<dbReference type="PANTHER" id="PTHR30472">
    <property type="entry name" value="FERRIC ENTEROBACTIN TRANSPORT SYSTEM PERMEASE PROTEIN"/>
    <property type="match status" value="1"/>
</dbReference>
<evidence type="ECO:0000256" key="8">
    <source>
        <dbReference type="SAM" id="Phobius"/>
    </source>
</evidence>
<dbReference type="OrthoDB" id="9811721at2"/>
<dbReference type="AlphaFoldDB" id="L8MYD0"/>
<keyword evidence="4" id="KW-1003">Cell membrane</keyword>
<feature type="transmembrane region" description="Helical" evidence="8">
    <location>
        <begin position="326"/>
        <end position="344"/>
    </location>
</feature>
<feature type="transmembrane region" description="Helical" evidence="8">
    <location>
        <begin position="135"/>
        <end position="156"/>
    </location>
</feature>
<keyword evidence="10" id="KW-1185">Reference proteome</keyword>
<reference evidence="9 10" key="1">
    <citation type="journal article" date="2013" name="Proc. Natl. Acad. Sci. U.S.A.">
        <title>Improving the coverage of the cyanobacterial phylum using diversity-driven genome sequencing.</title>
        <authorList>
            <person name="Shih P.M."/>
            <person name="Wu D."/>
            <person name="Latifi A."/>
            <person name="Axen S.D."/>
            <person name="Fewer D.P."/>
            <person name="Talla E."/>
            <person name="Calteau A."/>
            <person name="Cai F."/>
            <person name="Tandeau de Marsac N."/>
            <person name="Rippka R."/>
            <person name="Herdman M."/>
            <person name="Sivonen K."/>
            <person name="Coursin T."/>
            <person name="Laurent T."/>
            <person name="Goodwin L."/>
            <person name="Nolan M."/>
            <person name="Davenport K.W."/>
            <person name="Han C.S."/>
            <person name="Rubin E.M."/>
            <person name="Eisen J.A."/>
            <person name="Woyke T."/>
            <person name="Gugger M."/>
            <person name="Kerfeld C.A."/>
        </authorList>
    </citation>
    <scope>NUCLEOTIDE SEQUENCE [LARGE SCALE GENOMIC DNA]</scope>
    <source>
        <strain evidence="9 10">PCC 7429</strain>
    </source>
</reference>
<keyword evidence="6 8" id="KW-1133">Transmembrane helix</keyword>
<dbReference type="InterPro" id="IPR037294">
    <property type="entry name" value="ABC_BtuC-like"/>
</dbReference>